<feature type="compositionally biased region" description="Low complexity" evidence="4">
    <location>
        <begin position="1452"/>
        <end position="1484"/>
    </location>
</feature>
<feature type="compositionally biased region" description="Basic and acidic residues" evidence="4">
    <location>
        <begin position="15"/>
        <end position="30"/>
    </location>
</feature>
<feature type="compositionally biased region" description="Polar residues" evidence="4">
    <location>
        <begin position="54"/>
        <end position="65"/>
    </location>
</feature>
<evidence type="ECO:0000256" key="2">
    <source>
        <dbReference type="ARBA" id="ARBA00022490"/>
    </source>
</evidence>
<feature type="compositionally biased region" description="Basic and acidic residues" evidence="4">
    <location>
        <begin position="66"/>
        <end position="75"/>
    </location>
</feature>
<sequence>MTTKSPPVPALRNRSQNDKQNEFSFGHDADPLQSSSNSNRNSPLNNTIGLDENSVPNQIKSNLNNYDDRPIKPSKSDGYPSPSQFDDNYFPSSKRGKVANSPLNKLSPPIKKQSEQQASSPKGNQNPTNDISSSDLKNEANVDKEQTINFPKRKQKSVARSPIKHDENNMENNTFDIDFDDKNFNPFKTSSKMANSPPSQAIAQNNDSFQNKSPIIKKSIQRSKPNLIKNDNLDDTSEEVPPADYDISNLPPDAFQATKDIEEPEVVPRILSLSLVHREQQSDNEKDNTFSFSMTKEAALAEYSSFIDQSIMSLIDSRVPKNRIKGLNSLQEKLEGIDDLTHLSLPIFRGLEKSPGWNQASSPVNQLIIDIQRHVIIKAEGITKATVSIILPFLVEKLSDRKLKTPITELLNIIAEAICPSFIIHQICEISATNKGTKSMSPKTITSALEIVGDIIKNYGVGNISVADLMPHLLKLLQYKTQDVKAASTIIIKYLYKKFGDPIEKSILDLPGPVVERLKKEFSLAASLPEPTKKFYRIITLTLKPTKVARVPLTKFVTSDIIESATTAKKWLEQKKFIEAVESGLEKAKYSIAGNDLDSIFRIFKTFLSDLNKNLILKSLALLEAIAKASEKGVAKEVPIVAPGIVAAWSDQRATIREQATKTIDAFCVHSTPSPFIKAFTAAPLKANSDTRLEIVKWLQSHINEISQSEMEKLIPFVLQCVEDRISVTRQSGVQIAVILRDCCSDAFDLALKSLPNSSQREIAKHIESQSGKGAAKSNVSPVKRGSGANDAKLSNSLNLNDKINQPSNNLANTVGGSKDSENADRQKEAQPKEKELPKFASAPTQGKKIKRLKQQQANLGFSMIANKQMIATVADKAKYDAQAIFPVTVTQKLFSSLVSDQIEALQELKNIYLSDPQSIVFCSDIIIRWLATRMFDKSVKIITEGICFTMMIFTDDLFSIQEMEVIIPLIFWGADTKVQQVIDSLYDLLFIIRTHSDPTEYSTVLRSCFDLCNDKSLVHLLIELQFTIIDDPRNPQVFTELLGFLDHRSVEVAAACGGVLSLIARRIQPEVLCSIFDSLPNDKKNALSVVVPIEPSNALNFDNFNRLSSVEKIRTCRRLLELLKSKAETVQPNSDLILDSLLHELCCQETDFTAMRLVLFAIHNLLMFCSIKEPDLNRSLQAVTFFGNRWQRKLVLMEGASIAQTVNSILFKLFEKIPPITLFNLLLEGMANYRGAIPPDSFYCKCWVAFANQIEEMIQPGDSFKITQFAKEKAREFGNDDVRSKLCNALIYTLTEKKKETPAQQNNQAQAQQQQQSKKEPLAKSLQRSPGKTIQRDTTVSGSTMKNTPNKQSPTTSTSASNNDKLQQPQRQTQQNNIAARLSSVAANSSISNTNNRVPIESRFTKNTYQQQKTTSTTTLTDSNATTLKAASGNDQKKTSSHLNSPSKKQTVTSTSTTSTTSSITRSSVLTSSSGTSATSTLTKNPDFIPKVSTTSTTSTTNTIQNKGELLQVLNLLKKKLDKTNS</sequence>
<keyword evidence="2" id="KW-0963">Cytoplasm</keyword>
<reference evidence="7 8" key="1">
    <citation type="submission" date="2024-04" db="EMBL/GenBank/DDBJ databases">
        <title>Tritrichomonas musculus Genome.</title>
        <authorList>
            <person name="Alves-Ferreira E."/>
            <person name="Grigg M."/>
            <person name="Lorenzi H."/>
            <person name="Galac M."/>
        </authorList>
    </citation>
    <scope>NUCLEOTIDE SEQUENCE [LARGE SCALE GENOMIC DNA]</scope>
    <source>
        <strain evidence="7 8">EAF2021</strain>
    </source>
</reference>
<feature type="compositionally biased region" description="Low complexity" evidence="4">
    <location>
        <begin position="1304"/>
        <end position="1317"/>
    </location>
</feature>
<feature type="compositionally biased region" description="Polar residues" evidence="4">
    <location>
        <begin position="793"/>
        <end position="816"/>
    </location>
</feature>
<evidence type="ECO:0000313" key="7">
    <source>
        <dbReference type="EMBL" id="KAK8835540.1"/>
    </source>
</evidence>
<feature type="domain" description="TOG" evidence="5">
    <location>
        <begin position="293"/>
        <end position="531"/>
    </location>
</feature>
<gene>
    <name evidence="6" type="ORF">M9Y10_036938</name>
    <name evidence="7" type="ORF">M9Y10_042425</name>
</gene>
<dbReference type="EMBL" id="JAPFFF010000079">
    <property type="protein sequence ID" value="KAK8835540.1"/>
    <property type="molecule type" value="Genomic_DNA"/>
</dbReference>
<dbReference type="PANTHER" id="PTHR12609">
    <property type="entry name" value="MICROTUBULE ASSOCIATED PROTEIN XMAP215"/>
    <property type="match status" value="1"/>
</dbReference>
<feature type="region of interest" description="Disordered" evidence="4">
    <location>
        <begin position="1389"/>
        <end position="1485"/>
    </location>
</feature>
<dbReference type="InterPro" id="IPR011989">
    <property type="entry name" value="ARM-like"/>
</dbReference>
<feature type="compositionally biased region" description="Polar residues" evidence="4">
    <location>
        <begin position="1327"/>
        <end position="1367"/>
    </location>
</feature>
<comment type="subcellular location">
    <subcellularLocation>
        <location evidence="1">Cytoplasm</location>
        <location evidence="1">Cytoskeleton</location>
    </subcellularLocation>
</comment>
<feature type="compositionally biased region" description="Low complexity" evidence="4">
    <location>
        <begin position="34"/>
        <end position="46"/>
    </location>
</feature>
<feature type="region of interest" description="Disordered" evidence="4">
    <location>
        <begin position="1299"/>
        <end position="1377"/>
    </location>
</feature>
<feature type="compositionally biased region" description="Polar residues" evidence="4">
    <location>
        <begin position="1442"/>
        <end position="1451"/>
    </location>
</feature>
<protein>
    <recommendedName>
        <fullName evidence="5">TOG domain-containing protein</fullName>
    </recommendedName>
</protein>
<dbReference type="InterPro" id="IPR045110">
    <property type="entry name" value="XMAP215"/>
</dbReference>
<dbReference type="SUPFAM" id="SSF48371">
    <property type="entry name" value="ARM repeat"/>
    <property type="match status" value="1"/>
</dbReference>
<dbReference type="EMBL" id="JAPFFF010000542">
    <property type="protein sequence ID" value="KAK8834047.1"/>
    <property type="molecule type" value="Genomic_DNA"/>
</dbReference>
<evidence type="ECO:0000256" key="3">
    <source>
        <dbReference type="ARBA" id="ARBA00023212"/>
    </source>
</evidence>
<evidence type="ECO:0000313" key="6">
    <source>
        <dbReference type="EMBL" id="KAK8834047.1"/>
    </source>
</evidence>
<accession>A0ABR2GNL7</accession>
<dbReference type="Gene3D" id="1.25.10.10">
    <property type="entry name" value="Leucine-rich Repeat Variant"/>
    <property type="match status" value="3"/>
</dbReference>
<feature type="compositionally biased region" description="Basic and acidic residues" evidence="4">
    <location>
        <begin position="136"/>
        <end position="146"/>
    </location>
</feature>
<evidence type="ECO:0000259" key="5">
    <source>
        <dbReference type="SMART" id="SM01349"/>
    </source>
</evidence>
<keyword evidence="3" id="KW-0206">Cytoskeleton</keyword>
<feature type="compositionally biased region" description="Polar residues" evidence="4">
    <location>
        <begin position="115"/>
        <end position="135"/>
    </location>
</feature>
<feature type="region of interest" description="Disordered" evidence="4">
    <location>
        <begin position="765"/>
        <end position="848"/>
    </location>
</feature>
<feature type="compositionally biased region" description="Low complexity" evidence="4">
    <location>
        <begin position="1406"/>
        <end position="1430"/>
    </location>
</feature>
<feature type="domain" description="TOG" evidence="5">
    <location>
        <begin position="542"/>
        <end position="776"/>
    </location>
</feature>
<dbReference type="Pfam" id="PF21041">
    <property type="entry name" value="XMAP215_CLASP_TOG"/>
    <property type="match status" value="1"/>
</dbReference>
<keyword evidence="8" id="KW-1185">Reference proteome</keyword>
<dbReference type="InterPro" id="IPR016024">
    <property type="entry name" value="ARM-type_fold"/>
</dbReference>
<evidence type="ECO:0000256" key="1">
    <source>
        <dbReference type="ARBA" id="ARBA00004245"/>
    </source>
</evidence>
<dbReference type="InterPro" id="IPR034085">
    <property type="entry name" value="TOG"/>
</dbReference>
<comment type="caution">
    <text evidence="7">The sequence shown here is derived from an EMBL/GenBank/DDBJ whole genome shotgun (WGS) entry which is preliminary data.</text>
</comment>
<evidence type="ECO:0000313" key="8">
    <source>
        <dbReference type="Proteomes" id="UP001470230"/>
    </source>
</evidence>
<proteinExistence type="predicted"/>
<feature type="compositionally biased region" description="Basic and acidic residues" evidence="4">
    <location>
        <begin position="819"/>
        <end position="838"/>
    </location>
</feature>
<dbReference type="Proteomes" id="UP001470230">
    <property type="component" value="Unassembled WGS sequence"/>
</dbReference>
<dbReference type="SMART" id="SM01349">
    <property type="entry name" value="TOG"/>
    <property type="match status" value="2"/>
</dbReference>
<dbReference type="InterPro" id="IPR048491">
    <property type="entry name" value="XMAP215_CLASP_TOG"/>
</dbReference>
<evidence type="ECO:0000256" key="4">
    <source>
        <dbReference type="SAM" id="MobiDB-lite"/>
    </source>
</evidence>
<name>A0ABR2GNL7_9EUKA</name>
<feature type="region of interest" description="Disordered" evidence="4">
    <location>
        <begin position="1"/>
        <end position="179"/>
    </location>
</feature>
<feature type="compositionally biased region" description="Polar residues" evidence="4">
    <location>
        <begin position="1389"/>
        <end position="1398"/>
    </location>
</feature>
<organism evidence="7 8">
    <name type="scientific">Tritrichomonas musculus</name>
    <dbReference type="NCBI Taxonomy" id="1915356"/>
    <lineage>
        <taxon>Eukaryota</taxon>
        <taxon>Metamonada</taxon>
        <taxon>Parabasalia</taxon>
        <taxon>Tritrichomonadida</taxon>
        <taxon>Tritrichomonadidae</taxon>
        <taxon>Tritrichomonas</taxon>
    </lineage>
</organism>
<feature type="region of interest" description="Disordered" evidence="4">
    <location>
        <begin position="227"/>
        <end position="250"/>
    </location>
</feature>